<evidence type="ECO:0000313" key="3">
    <source>
        <dbReference type="Proteomes" id="UP000430670"/>
    </source>
</evidence>
<evidence type="ECO:0000259" key="1">
    <source>
        <dbReference type="Pfam" id="PF07484"/>
    </source>
</evidence>
<reference evidence="2 3" key="1">
    <citation type="submission" date="2019-11" db="EMBL/GenBank/DDBJ databases">
        <title>Whole-genome sequence of a the green, strictly anaerobic photosynthetic bacterium Heliobacillus mobilis DSM 6151.</title>
        <authorList>
            <person name="Kyndt J.A."/>
            <person name="Meyer T.E."/>
        </authorList>
    </citation>
    <scope>NUCLEOTIDE SEQUENCE [LARGE SCALE GENOMIC DNA]</scope>
    <source>
        <strain evidence="2 3">DSM 6151</strain>
    </source>
</reference>
<dbReference type="Gene3D" id="3.90.1340.10">
    <property type="entry name" value="Phage tail collar domain"/>
    <property type="match status" value="1"/>
</dbReference>
<protein>
    <submittedName>
        <fullName evidence="2">Tail fiber protein</fullName>
    </submittedName>
</protein>
<dbReference type="InterPro" id="IPR037053">
    <property type="entry name" value="Phage_tail_collar_dom_sf"/>
</dbReference>
<proteinExistence type="predicted"/>
<dbReference type="EMBL" id="WNKU01000025">
    <property type="protein sequence ID" value="MTV50429.1"/>
    <property type="molecule type" value="Genomic_DNA"/>
</dbReference>
<evidence type="ECO:0000313" key="2">
    <source>
        <dbReference type="EMBL" id="MTV50429.1"/>
    </source>
</evidence>
<dbReference type="Pfam" id="PF07484">
    <property type="entry name" value="Collar"/>
    <property type="match status" value="1"/>
</dbReference>
<gene>
    <name evidence="2" type="ORF">GJ688_15810</name>
</gene>
<dbReference type="AlphaFoldDB" id="A0A6I3SNF0"/>
<dbReference type="InterPro" id="IPR011083">
    <property type="entry name" value="Phage_tail_collar_dom"/>
</dbReference>
<organism evidence="2 3">
    <name type="scientific">Heliobacterium mobile</name>
    <name type="common">Heliobacillus mobilis</name>
    <dbReference type="NCBI Taxonomy" id="28064"/>
    <lineage>
        <taxon>Bacteria</taxon>
        <taxon>Bacillati</taxon>
        <taxon>Bacillota</taxon>
        <taxon>Clostridia</taxon>
        <taxon>Eubacteriales</taxon>
        <taxon>Heliobacteriaceae</taxon>
        <taxon>Heliobacterium</taxon>
    </lineage>
</organism>
<keyword evidence="3" id="KW-1185">Reference proteome</keyword>
<sequence length="82" mass="9299">MEQMVGEIRLFAFTSFVPQGWLKCDGSLYNWQSYQPLYALIGNIYGGNAQQNTFAVPDLTGAEPDPHMMYCISYTGDWPVRP</sequence>
<dbReference type="Proteomes" id="UP000430670">
    <property type="component" value="Unassembled WGS sequence"/>
</dbReference>
<feature type="domain" description="Phage tail collar" evidence="1">
    <location>
        <begin position="6"/>
        <end position="62"/>
    </location>
</feature>
<dbReference type="RefSeq" id="WP_155477515.1">
    <property type="nucleotide sequence ID" value="NZ_WNKU01000025.1"/>
</dbReference>
<comment type="caution">
    <text evidence="2">The sequence shown here is derived from an EMBL/GenBank/DDBJ whole genome shotgun (WGS) entry which is preliminary data.</text>
</comment>
<accession>A0A6I3SNF0</accession>
<dbReference type="OrthoDB" id="9810174at2"/>
<dbReference type="SUPFAM" id="SSF88874">
    <property type="entry name" value="Receptor-binding domain of short tail fibre protein gp12"/>
    <property type="match status" value="1"/>
</dbReference>
<name>A0A6I3SNF0_HELMO</name>